<dbReference type="AlphaFoldDB" id="A0A1V2GYV1"/>
<dbReference type="Gene3D" id="3.40.640.10">
    <property type="entry name" value="Type I PLP-dependent aspartate aminotransferase-like (Major domain)"/>
    <property type="match status" value="1"/>
</dbReference>
<protein>
    <submittedName>
        <fullName evidence="1">Uncharacterized protein</fullName>
    </submittedName>
</protein>
<sequence length="71" mass="7731">MLKLPYYHTSSGRGHEPSAKFAEKLAALAPEGLNHMLFQCSGSESNDAAIRLIWSQRDLQGRAASVFCAPP</sequence>
<dbReference type="SUPFAM" id="SSF53383">
    <property type="entry name" value="PLP-dependent transferases"/>
    <property type="match status" value="1"/>
</dbReference>
<dbReference type="RefSeq" id="WP_076958793.1">
    <property type="nucleotide sequence ID" value="NZ_MLCO01000191.1"/>
</dbReference>
<gene>
    <name evidence="1" type="ORF">BKE38_18485</name>
</gene>
<dbReference type="InterPro" id="IPR015421">
    <property type="entry name" value="PyrdxlP-dep_Trfase_major"/>
</dbReference>
<reference evidence="1 2" key="1">
    <citation type="submission" date="2016-10" db="EMBL/GenBank/DDBJ databases">
        <title>Draft Genome sequence of Roseomonas sp. strain M3.</title>
        <authorList>
            <person name="Subhash Y."/>
            <person name="Lee S."/>
        </authorList>
    </citation>
    <scope>NUCLEOTIDE SEQUENCE [LARGE SCALE GENOMIC DNA]</scope>
    <source>
        <strain evidence="1 2">M3</strain>
    </source>
</reference>
<name>A0A1V2GYV1_9PROT</name>
<accession>A0A1V2GYV1</accession>
<dbReference type="Proteomes" id="UP000188879">
    <property type="component" value="Unassembled WGS sequence"/>
</dbReference>
<evidence type="ECO:0000313" key="2">
    <source>
        <dbReference type="Proteomes" id="UP000188879"/>
    </source>
</evidence>
<comment type="caution">
    <text evidence="1">The sequence shown here is derived from an EMBL/GenBank/DDBJ whole genome shotgun (WGS) entry which is preliminary data.</text>
</comment>
<keyword evidence="2" id="KW-1185">Reference proteome</keyword>
<proteinExistence type="predicted"/>
<organism evidence="1 2">
    <name type="scientific">Teichococcus deserti</name>
    <dbReference type="NCBI Taxonomy" id="1817963"/>
    <lineage>
        <taxon>Bacteria</taxon>
        <taxon>Pseudomonadati</taxon>
        <taxon>Pseudomonadota</taxon>
        <taxon>Alphaproteobacteria</taxon>
        <taxon>Acetobacterales</taxon>
        <taxon>Roseomonadaceae</taxon>
        <taxon>Roseomonas</taxon>
    </lineage>
</organism>
<dbReference type="EMBL" id="MLCO01000191">
    <property type="protein sequence ID" value="ONG50364.1"/>
    <property type="molecule type" value="Genomic_DNA"/>
</dbReference>
<evidence type="ECO:0000313" key="1">
    <source>
        <dbReference type="EMBL" id="ONG50364.1"/>
    </source>
</evidence>
<dbReference type="InterPro" id="IPR015424">
    <property type="entry name" value="PyrdxlP-dep_Trfase"/>
</dbReference>